<dbReference type="EC" id="5.2.1.8" evidence="3 6"/>
<evidence type="ECO:0000313" key="8">
    <source>
        <dbReference type="EMBL" id="MBP2201542.1"/>
    </source>
</evidence>
<evidence type="ECO:0000259" key="7">
    <source>
        <dbReference type="PROSITE" id="PS50059"/>
    </source>
</evidence>
<gene>
    <name evidence="8" type="ORF">J3E07_000954</name>
</gene>
<dbReference type="Gene3D" id="3.10.50.40">
    <property type="match status" value="1"/>
</dbReference>
<sequence>MEKGTFVKISYEGYTDGKLFDTTSEELATENGIHNPKMVYGPVTIPAGEGMMLKGLDDLVVEMEVGEEKEIELAPENAFGKRDSSLVKIVPAKEFKKHNVQPIQGMSVNLDGKVGKIASVNGGRILVDFNHELAGKTVNYKVKVEEVVSEQEDIAKEVVKLFMPQLKADELKAKVTKSTVTVTLPEKAAFIENIQMAKLGIANELMKRLEVEKVSLVDTFVKRKEEKE</sequence>
<dbReference type="InterPro" id="IPR046357">
    <property type="entry name" value="PPIase_dom_sf"/>
</dbReference>
<dbReference type="InterPro" id="IPR001179">
    <property type="entry name" value="PPIase_FKBP_dom"/>
</dbReference>
<dbReference type="InterPro" id="IPR040825">
    <property type="entry name" value="FKBP26_C"/>
</dbReference>
<dbReference type="PANTHER" id="PTHR47861:SF2">
    <property type="entry name" value="LONG-TYPE PEPTIDYL-PROLYL CIS-TRANS ISOMERASE"/>
    <property type="match status" value="1"/>
</dbReference>
<evidence type="ECO:0000256" key="5">
    <source>
        <dbReference type="ARBA" id="ARBA00023235"/>
    </source>
</evidence>
<comment type="catalytic activity">
    <reaction evidence="1 6">
        <text>[protein]-peptidylproline (omega=180) = [protein]-peptidylproline (omega=0)</text>
        <dbReference type="Rhea" id="RHEA:16237"/>
        <dbReference type="Rhea" id="RHEA-COMP:10747"/>
        <dbReference type="Rhea" id="RHEA-COMP:10748"/>
        <dbReference type="ChEBI" id="CHEBI:83833"/>
        <dbReference type="ChEBI" id="CHEBI:83834"/>
        <dbReference type="EC" id="5.2.1.8"/>
    </reaction>
</comment>
<keyword evidence="4 6" id="KW-0697">Rotamase</keyword>
<evidence type="ECO:0000256" key="3">
    <source>
        <dbReference type="ARBA" id="ARBA00013194"/>
    </source>
</evidence>
<evidence type="ECO:0000256" key="4">
    <source>
        <dbReference type="ARBA" id="ARBA00023110"/>
    </source>
</evidence>
<dbReference type="GO" id="GO:0003755">
    <property type="term" value="F:peptidyl-prolyl cis-trans isomerase activity"/>
    <property type="evidence" value="ECO:0007669"/>
    <property type="project" value="UniProtKB-KW"/>
</dbReference>
<accession>A0A8J7RE19</accession>
<dbReference type="RefSeq" id="WP_209591012.1">
    <property type="nucleotide sequence ID" value="NZ_JAGGMU010000002.1"/>
</dbReference>
<dbReference type="OrthoDB" id="8615at2157"/>
<dbReference type="AlphaFoldDB" id="A0A8J7RE19"/>
<dbReference type="Proteomes" id="UP000740329">
    <property type="component" value="Unassembled WGS sequence"/>
</dbReference>
<evidence type="ECO:0000256" key="2">
    <source>
        <dbReference type="ARBA" id="ARBA00006577"/>
    </source>
</evidence>
<dbReference type="PANTHER" id="PTHR47861">
    <property type="entry name" value="FKBP-TYPE PEPTIDYL-PROLYL CIS-TRANS ISOMERASE SLYD"/>
    <property type="match status" value="1"/>
</dbReference>
<feature type="domain" description="PPIase FKBP-type" evidence="7">
    <location>
        <begin position="4"/>
        <end position="91"/>
    </location>
</feature>
<evidence type="ECO:0000256" key="1">
    <source>
        <dbReference type="ARBA" id="ARBA00000971"/>
    </source>
</evidence>
<protein>
    <recommendedName>
        <fullName evidence="3 6">peptidylprolyl isomerase</fullName>
        <ecNumber evidence="3 6">5.2.1.8</ecNumber>
    </recommendedName>
</protein>
<dbReference type="EMBL" id="JAGGMV010000002">
    <property type="protein sequence ID" value="MBP2201542.1"/>
    <property type="molecule type" value="Genomic_DNA"/>
</dbReference>
<dbReference type="InterPro" id="IPR054016">
    <property type="entry name" value="FKBP26_IF"/>
</dbReference>
<organism evidence="8 9">
    <name type="scientific">Methanococcus voltae</name>
    <dbReference type="NCBI Taxonomy" id="2188"/>
    <lineage>
        <taxon>Archaea</taxon>
        <taxon>Methanobacteriati</taxon>
        <taxon>Methanobacteriota</taxon>
        <taxon>Methanomada group</taxon>
        <taxon>Methanococci</taxon>
        <taxon>Methanococcales</taxon>
        <taxon>Methanococcaceae</taxon>
        <taxon>Methanococcus</taxon>
    </lineage>
</organism>
<dbReference type="Pfam" id="PF18046">
    <property type="entry name" value="FKBP26_C"/>
    <property type="match status" value="1"/>
</dbReference>
<dbReference type="InterPro" id="IPR048261">
    <property type="entry name" value="SlpA/SlyD-like_ins_sf"/>
</dbReference>
<comment type="similarity">
    <text evidence="2">Belongs to the FKBP-type PPIase family.</text>
</comment>
<dbReference type="Gene3D" id="2.40.10.330">
    <property type="match status" value="1"/>
</dbReference>
<proteinExistence type="inferred from homology"/>
<comment type="caution">
    <text evidence="8">The sequence shown here is derived from an EMBL/GenBank/DDBJ whole genome shotgun (WGS) entry which is preliminary data.</text>
</comment>
<evidence type="ECO:0000313" key="9">
    <source>
        <dbReference type="Proteomes" id="UP000740329"/>
    </source>
</evidence>
<dbReference type="Pfam" id="PF22199">
    <property type="entry name" value="FKBP26_IF"/>
    <property type="match status" value="1"/>
</dbReference>
<name>A0A8J7RE19_METVO</name>
<keyword evidence="5 6" id="KW-0413">Isomerase</keyword>
<reference evidence="8" key="1">
    <citation type="submission" date="2021-03" db="EMBL/GenBank/DDBJ databases">
        <title>Genomic Encyclopedia of Type Strains, Phase IV (KMG-V): Genome sequencing to study the core and pangenomes of soil and plant-associated prokaryotes.</title>
        <authorList>
            <person name="Whitman W."/>
        </authorList>
    </citation>
    <scope>NUCLEOTIDE SEQUENCE</scope>
    <source>
        <strain evidence="8">C4</strain>
    </source>
</reference>
<dbReference type="SUPFAM" id="SSF54534">
    <property type="entry name" value="FKBP-like"/>
    <property type="match status" value="1"/>
</dbReference>
<evidence type="ECO:0000256" key="6">
    <source>
        <dbReference type="PROSITE-ProRule" id="PRU00277"/>
    </source>
</evidence>
<dbReference type="Gene3D" id="3.30.70.2210">
    <property type="match status" value="1"/>
</dbReference>
<dbReference type="PROSITE" id="PS50059">
    <property type="entry name" value="FKBP_PPIASE"/>
    <property type="match status" value="1"/>
</dbReference>